<dbReference type="InterPro" id="IPR050179">
    <property type="entry name" value="Trans_hexapeptide_repeat"/>
</dbReference>
<proteinExistence type="inferred from homology"/>
<dbReference type="STRING" id="686796.SAMN04488104_10164"/>
<dbReference type="PANTHER" id="PTHR43300">
    <property type="entry name" value="ACETYLTRANSFERASE"/>
    <property type="match status" value="1"/>
</dbReference>
<dbReference type="Gene3D" id="2.160.10.10">
    <property type="entry name" value="Hexapeptide repeat proteins"/>
    <property type="match status" value="1"/>
</dbReference>
<dbReference type="OrthoDB" id="9812571at2"/>
<dbReference type="RefSeq" id="WP_087939370.1">
    <property type="nucleotide sequence ID" value="NZ_FNAC01000016.1"/>
</dbReference>
<dbReference type="GO" id="GO:0016746">
    <property type="term" value="F:acyltransferase activity"/>
    <property type="evidence" value="ECO:0007669"/>
    <property type="project" value="UniProtKB-KW"/>
</dbReference>
<dbReference type="InterPro" id="IPR020019">
    <property type="entry name" value="AcTrfase_PglD-like"/>
</dbReference>
<dbReference type="CDD" id="cd03360">
    <property type="entry name" value="LbH_AT_putative"/>
    <property type="match status" value="1"/>
</dbReference>
<dbReference type="Pfam" id="PF00132">
    <property type="entry name" value="Hexapep"/>
    <property type="match status" value="1"/>
</dbReference>
<protein>
    <submittedName>
        <fullName evidence="5">Sugar O-acyltransferase, sialic acid O-acetyltransferase NeuD family</fullName>
    </submittedName>
</protein>
<dbReference type="EMBL" id="FNAC01000016">
    <property type="protein sequence ID" value="SDD13294.1"/>
    <property type="molecule type" value="Genomic_DNA"/>
</dbReference>
<dbReference type="PROSITE" id="PS00101">
    <property type="entry name" value="HEXAPEP_TRANSFERASES"/>
    <property type="match status" value="1"/>
</dbReference>
<sequence>MMISKEEKFKLILLGHSEAGVGLMTDLINESFGISQFDVVKNVDLPDCYFVPSLYDIHYFSDREYDFEANKPFMVQFGVQQSHIRFILFQHFNELGGISQEDYIPVRHRLSYVAPSASYQEGVLIEPQAVVSSFSRLGFGVSVKRSASVGHHASLGDFVSINPAAVLSGYVEVGEGSEIGSGAVISNNVKIGKRSLIGAGSVVTKDIPDGVIAYGNPCKVVKENSIWKDV</sequence>
<dbReference type="InterPro" id="IPR011004">
    <property type="entry name" value="Trimer_LpxA-like_sf"/>
</dbReference>
<comment type="similarity">
    <text evidence="1">Belongs to the transferase hexapeptide repeat family.</text>
</comment>
<name>A0A1G6S9E7_9BACT</name>
<evidence type="ECO:0000256" key="3">
    <source>
        <dbReference type="ARBA" id="ARBA00022737"/>
    </source>
</evidence>
<keyword evidence="2 5" id="KW-0808">Transferase</keyword>
<keyword evidence="6" id="KW-1185">Reference proteome</keyword>
<accession>A0A1G6S9E7</accession>
<organism evidence="5 6">
    <name type="scientific">Algoriphagus faecimaris</name>
    <dbReference type="NCBI Taxonomy" id="686796"/>
    <lineage>
        <taxon>Bacteria</taxon>
        <taxon>Pseudomonadati</taxon>
        <taxon>Bacteroidota</taxon>
        <taxon>Cytophagia</taxon>
        <taxon>Cytophagales</taxon>
        <taxon>Cyclobacteriaceae</taxon>
        <taxon>Algoriphagus</taxon>
    </lineage>
</organism>
<evidence type="ECO:0000256" key="2">
    <source>
        <dbReference type="ARBA" id="ARBA00022679"/>
    </source>
</evidence>
<gene>
    <name evidence="5" type="ORF">SAMN04488104_10164</name>
</gene>
<evidence type="ECO:0000313" key="6">
    <source>
        <dbReference type="Proteomes" id="UP000199060"/>
    </source>
</evidence>
<dbReference type="SUPFAM" id="SSF51161">
    <property type="entry name" value="Trimeric LpxA-like enzymes"/>
    <property type="match status" value="1"/>
</dbReference>
<evidence type="ECO:0000256" key="4">
    <source>
        <dbReference type="ARBA" id="ARBA00023315"/>
    </source>
</evidence>
<evidence type="ECO:0000256" key="1">
    <source>
        <dbReference type="ARBA" id="ARBA00007274"/>
    </source>
</evidence>
<evidence type="ECO:0000313" key="5">
    <source>
        <dbReference type="EMBL" id="SDD13294.1"/>
    </source>
</evidence>
<dbReference type="PANTHER" id="PTHR43300:SF7">
    <property type="entry name" value="UDP-N-ACETYLBACILLOSAMINE N-ACETYLTRANSFERASE"/>
    <property type="match status" value="1"/>
</dbReference>
<dbReference type="Proteomes" id="UP000199060">
    <property type="component" value="Unassembled WGS sequence"/>
</dbReference>
<dbReference type="InterPro" id="IPR001451">
    <property type="entry name" value="Hexapep"/>
</dbReference>
<keyword evidence="4 5" id="KW-0012">Acyltransferase</keyword>
<keyword evidence="3" id="KW-0677">Repeat</keyword>
<dbReference type="InterPro" id="IPR018357">
    <property type="entry name" value="Hexapep_transf_CS"/>
</dbReference>
<reference evidence="6" key="1">
    <citation type="submission" date="2016-10" db="EMBL/GenBank/DDBJ databases">
        <authorList>
            <person name="Varghese N."/>
            <person name="Submissions S."/>
        </authorList>
    </citation>
    <scope>NUCLEOTIDE SEQUENCE [LARGE SCALE GENOMIC DNA]</scope>
    <source>
        <strain evidence="6">DSM 23095</strain>
    </source>
</reference>
<dbReference type="AlphaFoldDB" id="A0A1G6S9E7"/>